<evidence type="ECO:0000313" key="3">
    <source>
        <dbReference type="RefSeq" id="XP_055866537.1"/>
    </source>
</evidence>
<name>A0A9W2YUY7_BIOGL</name>
<dbReference type="Pfam" id="PF00092">
    <property type="entry name" value="VWA"/>
    <property type="match status" value="1"/>
</dbReference>
<accession>A0A9W2YUY7</accession>
<dbReference type="Gene3D" id="3.40.50.410">
    <property type="entry name" value="von Willebrand factor, type A domain"/>
    <property type="match status" value="1"/>
</dbReference>
<protein>
    <submittedName>
        <fullName evidence="3">Uncharacterized protein LOC106067554 isoform X1</fullName>
    </submittedName>
</protein>
<dbReference type="RefSeq" id="XP_055866537.1">
    <property type="nucleotide sequence ID" value="XM_056010562.1"/>
</dbReference>
<sequence>MKFVEHLTTYKMSSSSVDRELSVSMDIIKLQEKLLQNSLAVAVSIESLDSQDDSIAMGISQGEKKSCQDKRIHFYSNVTQNLSELDKVLNCDKNKRTRIILVVDRSGSMSGNPFSQVKSALTEIVSQCLNNPNQIAEIILYAETAETVSFTAENFKEAISNLTAFGSTSFKAAFDAVDVLLNKTKCEAYDSTVILFMTDGVDTISHQSKANEYAKKWSKSLKAFSHPITVHAVGFSKDHDLQFLTKIANAGSSQGLYRYCEPGDGPEALRDKLEELFDYVSVSDGLPIKFIVHLENPQDHLLCVDHQSEFIDGVIKQTENNGYFEYHASGDCWVNCDSSSNDLKLSLSIELVLKKNKCKYTIQIPCCIVDIKYIVHKDVGPVAVWNLNVMSRDIDILTTHLVDVITDRKDVFKLNERLNYFQNKMSKIEVFKPGYDKETRAMIMSKLKDIQGKLNKLHGMVAQYLRGETQGVSLLARVQDLRYEAQFSKVRRQRMMDRRVAKNFNIIKSDATNCSTVSEEQLKELSAEALGFYFCILSMCDVKDILIDNSSMDNALGLGLAVTRPEHAVDNPTSIRIHSISGSLVSRTSVMDALEFKINLDSHLSAHGGFSFMASDGSDLPHATVGSGREPINAWLPLYICPAHWERVKSCLRPSLGYLCTLDPMGYSDNQLDIIFMALGCMICKILESRSGENQLKIIYALQKTCQACMTEYNLTSQIIDTVNNFLLSPMGRFRHAVPSLQTLIGYLVSLPVATTRDLLGYTEVDEFSSLSKLWVAFLSEVLRRASGSSPELHANENVILSLLNLIINGHQDQKAGVIELKASEIPTCVYVSSLCHQLDSEEMDGTKLDIPEYDASAGMTTPDVQVHRSPKVDKAMALWAQAQCGYIKAKQSNEKLKEAKKIVRQWVTLVRQKIGLPVGQEEKDESSETKAVTEIVDMDTKTVNTSILEVVAKLLCHLTSKCFPSLESIISGFGFLHCWLKQEPTETDGPDCLPSEQWIQEIKAFMELTIKKLKVFEEQHSKVKEQVEELIAVVRASQKIINHLAEQESEGAVNNNVEVQEEEETAIQPEAEREQLREQTVAQEEQQVLTVKDTEAGEHKNNNPKSRNNQLITVPMFLSALNASGDHIELIRAMLCQAVSAPSNSQARDAVDSGEFLDLSQPGNAHNYLSNFKKDFDKRKKAAAKKMAEKAAWEIGNICMLRAETLWSFVGYLLKTHKERGEGFSALINFILECPGVEGFPLLAEKVLILLLGKYQDCVVFARGNAWTPDKKLSARLEKVLGEETWRHIETELLSNVHIHVYRESDIPNRHGHCNSNPYIPNRIRQILGMPLIEENKQTLKKRNATQKK</sequence>
<dbReference type="OrthoDB" id="10006997at2759"/>
<evidence type="ECO:0000313" key="2">
    <source>
        <dbReference type="Proteomes" id="UP001165740"/>
    </source>
</evidence>
<evidence type="ECO:0000259" key="1">
    <source>
        <dbReference type="PROSITE" id="PS50234"/>
    </source>
</evidence>
<dbReference type="InterPro" id="IPR002035">
    <property type="entry name" value="VWF_A"/>
</dbReference>
<proteinExistence type="predicted"/>
<dbReference type="InterPro" id="IPR036465">
    <property type="entry name" value="vWFA_dom_sf"/>
</dbReference>
<dbReference type="PROSITE" id="PS50234">
    <property type="entry name" value="VWFA"/>
    <property type="match status" value="1"/>
</dbReference>
<keyword evidence="2" id="KW-1185">Reference proteome</keyword>
<dbReference type="SUPFAM" id="SSF53300">
    <property type="entry name" value="vWA-like"/>
    <property type="match status" value="1"/>
</dbReference>
<feature type="domain" description="VWFA" evidence="1">
    <location>
        <begin position="98"/>
        <end position="280"/>
    </location>
</feature>
<organism evidence="2 3">
    <name type="scientific">Biomphalaria glabrata</name>
    <name type="common">Bloodfluke planorb</name>
    <name type="synonym">Freshwater snail</name>
    <dbReference type="NCBI Taxonomy" id="6526"/>
    <lineage>
        <taxon>Eukaryota</taxon>
        <taxon>Metazoa</taxon>
        <taxon>Spiralia</taxon>
        <taxon>Lophotrochozoa</taxon>
        <taxon>Mollusca</taxon>
        <taxon>Gastropoda</taxon>
        <taxon>Heterobranchia</taxon>
        <taxon>Euthyneura</taxon>
        <taxon>Panpulmonata</taxon>
        <taxon>Hygrophila</taxon>
        <taxon>Lymnaeoidea</taxon>
        <taxon>Planorbidae</taxon>
        <taxon>Biomphalaria</taxon>
    </lineage>
</organism>
<dbReference type="Proteomes" id="UP001165740">
    <property type="component" value="Chromosome 1"/>
</dbReference>
<gene>
    <name evidence="3" type="primary">LOC106067554</name>
</gene>
<dbReference type="GeneID" id="106067554"/>
<dbReference type="CDD" id="cd00198">
    <property type="entry name" value="vWFA"/>
    <property type="match status" value="1"/>
</dbReference>
<reference evidence="3" key="1">
    <citation type="submission" date="2025-08" db="UniProtKB">
        <authorList>
            <consortium name="RefSeq"/>
        </authorList>
    </citation>
    <scope>IDENTIFICATION</scope>
</reference>
<dbReference type="OMA" id="HSHCNSN"/>
<dbReference type="SMART" id="SM00327">
    <property type="entry name" value="VWA"/>
    <property type="match status" value="1"/>
</dbReference>